<dbReference type="AlphaFoldDB" id="A0A2M4D518"/>
<evidence type="ECO:0000313" key="2">
    <source>
        <dbReference type="EMBL" id="MBW72655.1"/>
    </source>
</evidence>
<feature type="transmembrane region" description="Helical" evidence="1">
    <location>
        <begin position="81"/>
        <end position="101"/>
    </location>
</feature>
<reference evidence="2" key="1">
    <citation type="submission" date="2018-01" db="EMBL/GenBank/DDBJ databases">
        <title>An insight into the sialome of Amazonian anophelines.</title>
        <authorList>
            <person name="Ribeiro J.M."/>
            <person name="Scarpassa V."/>
            <person name="Calvo E."/>
        </authorList>
    </citation>
    <scope>NUCLEOTIDE SEQUENCE</scope>
</reference>
<sequence>MLLRLVLRLRFGFLNVIIQVTRVLCLNGFILNKILRIHHRHRSIFEAFTYETQHGTILRSVRLARTLIVSLSYLLSGDDNFTFLCCLVFRFIFTIFVLAMVSERNGLFSLDPRIIGKGL</sequence>
<protein>
    <submittedName>
        <fullName evidence="2">Uncharacterized protein</fullName>
    </submittedName>
</protein>
<proteinExistence type="predicted"/>
<keyword evidence="1" id="KW-1133">Transmembrane helix</keyword>
<keyword evidence="1" id="KW-0812">Transmembrane</keyword>
<feature type="transmembrane region" description="Helical" evidence="1">
    <location>
        <begin position="12"/>
        <end position="35"/>
    </location>
</feature>
<name>A0A2M4D518_ANODA</name>
<keyword evidence="1" id="KW-0472">Membrane</keyword>
<dbReference type="EMBL" id="GGFL01008477">
    <property type="protein sequence ID" value="MBW72655.1"/>
    <property type="molecule type" value="Transcribed_RNA"/>
</dbReference>
<accession>A0A2M4D518</accession>
<organism evidence="2">
    <name type="scientific">Anopheles darlingi</name>
    <name type="common">Mosquito</name>
    <dbReference type="NCBI Taxonomy" id="43151"/>
    <lineage>
        <taxon>Eukaryota</taxon>
        <taxon>Metazoa</taxon>
        <taxon>Ecdysozoa</taxon>
        <taxon>Arthropoda</taxon>
        <taxon>Hexapoda</taxon>
        <taxon>Insecta</taxon>
        <taxon>Pterygota</taxon>
        <taxon>Neoptera</taxon>
        <taxon>Endopterygota</taxon>
        <taxon>Diptera</taxon>
        <taxon>Nematocera</taxon>
        <taxon>Culicoidea</taxon>
        <taxon>Culicidae</taxon>
        <taxon>Anophelinae</taxon>
        <taxon>Anopheles</taxon>
    </lineage>
</organism>
<evidence type="ECO:0000256" key="1">
    <source>
        <dbReference type="SAM" id="Phobius"/>
    </source>
</evidence>